<feature type="chain" id="PRO_5027098894" evidence="5">
    <location>
        <begin position="22"/>
        <end position="480"/>
    </location>
</feature>
<dbReference type="FunFam" id="1.10.760.10:FF:000010">
    <property type="entry name" value="Predicted thiol oxidoreductase"/>
    <property type="match status" value="1"/>
</dbReference>
<protein>
    <submittedName>
        <fullName evidence="7">Cytochrome c</fullName>
    </submittedName>
</protein>
<evidence type="ECO:0000256" key="4">
    <source>
        <dbReference type="PROSITE-ProRule" id="PRU00433"/>
    </source>
</evidence>
<organism evidence="7">
    <name type="scientific">Paraprevotella clara</name>
    <dbReference type="NCBI Taxonomy" id="454154"/>
    <lineage>
        <taxon>Bacteria</taxon>
        <taxon>Pseudomonadati</taxon>
        <taxon>Bacteroidota</taxon>
        <taxon>Bacteroidia</taxon>
        <taxon>Bacteroidales</taxon>
        <taxon>Prevotellaceae</taxon>
        <taxon>Paraprevotella</taxon>
    </lineage>
</organism>
<dbReference type="GO" id="GO:0046872">
    <property type="term" value="F:metal ion binding"/>
    <property type="evidence" value="ECO:0007669"/>
    <property type="project" value="UniProtKB-KW"/>
</dbReference>
<feature type="signal peptide" evidence="5">
    <location>
        <begin position="1"/>
        <end position="21"/>
    </location>
</feature>
<dbReference type="SUPFAM" id="SSF46626">
    <property type="entry name" value="Cytochrome c"/>
    <property type="match status" value="1"/>
</dbReference>
<dbReference type="Pfam" id="PF06537">
    <property type="entry name" value="DHOR"/>
    <property type="match status" value="1"/>
</dbReference>
<gene>
    <name evidence="7" type="ORF">PCLFYP37_02256</name>
</gene>
<dbReference type="InterPro" id="IPR009056">
    <property type="entry name" value="Cyt_c-like_dom"/>
</dbReference>
<evidence type="ECO:0000313" key="7">
    <source>
        <dbReference type="EMBL" id="VYU23138.1"/>
    </source>
</evidence>
<dbReference type="PROSITE" id="PS51007">
    <property type="entry name" value="CYTC"/>
    <property type="match status" value="1"/>
</dbReference>
<dbReference type="Gene3D" id="1.10.760.10">
    <property type="entry name" value="Cytochrome c-like domain"/>
    <property type="match status" value="1"/>
</dbReference>
<evidence type="ECO:0000259" key="6">
    <source>
        <dbReference type="PROSITE" id="PS51007"/>
    </source>
</evidence>
<dbReference type="EMBL" id="CACRUT010000015">
    <property type="protein sequence ID" value="VYU23138.1"/>
    <property type="molecule type" value="Genomic_DNA"/>
</dbReference>
<keyword evidence="3 4" id="KW-0408">Iron</keyword>
<dbReference type="PROSITE" id="PS51257">
    <property type="entry name" value="PROKAR_LIPOPROTEIN"/>
    <property type="match status" value="1"/>
</dbReference>
<proteinExistence type="predicted"/>
<dbReference type="RefSeq" id="WP_021979890.1">
    <property type="nucleotide sequence ID" value="NZ_AP025941.1"/>
</dbReference>
<dbReference type="AlphaFoldDB" id="A0A6N3D796"/>
<dbReference type="InterPro" id="IPR036909">
    <property type="entry name" value="Cyt_c-like_dom_sf"/>
</dbReference>
<dbReference type="PIRSF" id="PIRSF028099">
    <property type="entry name" value="DUF1111"/>
    <property type="match status" value="1"/>
</dbReference>
<dbReference type="InterPro" id="IPR010538">
    <property type="entry name" value="DHOR"/>
</dbReference>
<evidence type="ECO:0000256" key="5">
    <source>
        <dbReference type="SAM" id="SignalP"/>
    </source>
</evidence>
<sequence>MNHTVKYLALFSLAFSLAACDDDGLDVRDVEIPQGYALSAGISTIFLNSSVAYDTQADWIDADPDYAMRFRDGDGLYDDTRTISGGLGPVYAGYSCGSCHRNAGRTKPELWNGGGSFGEGGSGSYGFSSMLVYISRKNGAFFQNYGRVLHDQAIYGVKPEGKLSVKWHYEKGAFPDGEPYELCYPEYSISEWYADSIAPEDLFCTVRIPLRHVGMGPMMAIDRHEIEQLAAKSNYPEYGISGRANYITEKGKLQLGLSGNKAQHADLTVELGFSSDLGVTNSRYPEEICEGQLQMQDGSMMGLTYDQLDISAEEMEDVDLYMQGLGVPARRDVNDPTVKRGEEMFYQAKCHLCHTVTLHTQPRGSTLLLGTQLTWLGSQTIHPYSDFLLHDMGSEIMGVGLNDNYVSGLARGNEWRTTPLWGIGLQEKVNGHTYFLHDGRARNFTEAILWHGGEGEASKNLFKQMKKEDRAALIRFLQSL</sequence>
<keyword evidence="5" id="KW-0732">Signal</keyword>
<name>A0A6N3D796_9BACT</name>
<reference evidence="7" key="1">
    <citation type="submission" date="2019-11" db="EMBL/GenBank/DDBJ databases">
        <authorList>
            <person name="Feng L."/>
        </authorList>
    </citation>
    <scope>NUCLEOTIDE SEQUENCE</scope>
    <source>
        <strain evidence="7">PclaraLFYP37</strain>
    </source>
</reference>
<evidence type="ECO:0000256" key="2">
    <source>
        <dbReference type="ARBA" id="ARBA00022723"/>
    </source>
</evidence>
<evidence type="ECO:0000256" key="1">
    <source>
        <dbReference type="ARBA" id="ARBA00022617"/>
    </source>
</evidence>
<keyword evidence="1 4" id="KW-0349">Heme</keyword>
<dbReference type="PANTHER" id="PTHR30600">
    <property type="entry name" value="CYTOCHROME C PEROXIDASE-RELATED"/>
    <property type="match status" value="1"/>
</dbReference>
<evidence type="ECO:0000256" key="3">
    <source>
        <dbReference type="ARBA" id="ARBA00023004"/>
    </source>
</evidence>
<dbReference type="PANTHER" id="PTHR30600:SF4">
    <property type="entry name" value="CYTOCHROME C DOMAIN-CONTAINING PROTEIN"/>
    <property type="match status" value="1"/>
</dbReference>
<feature type="domain" description="Cytochrome c" evidence="6">
    <location>
        <begin position="336"/>
        <end position="480"/>
    </location>
</feature>
<accession>A0A6N3D796</accession>
<dbReference type="GO" id="GO:0004130">
    <property type="term" value="F:cytochrome-c peroxidase activity"/>
    <property type="evidence" value="ECO:0007669"/>
    <property type="project" value="TreeGrafter"/>
</dbReference>
<dbReference type="GO" id="GO:0020037">
    <property type="term" value="F:heme binding"/>
    <property type="evidence" value="ECO:0007669"/>
    <property type="project" value="InterPro"/>
</dbReference>
<dbReference type="InterPro" id="IPR051395">
    <property type="entry name" value="Cytochrome_c_Peroxidase/MauG"/>
</dbReference>
<keyword evidence="2 4" id="KW-0479">Metal-binding</keyword>
<dbReference type="GO" id="GO:0009055">
    <property type="term" value="F:electron transfer activity"/>
    <property type="evidence" value="ECO:0007669"/>
    <property type="project" value="InterPro"/>
</dbReference>